<accession>A0A100WIG5</accession>
<sequence>MWPWKKARRDIEDARQRASSAEWRAVEAELDNAAAGAQLQAAQQQAEESTELTKSLRKQIVLNGFT</sequence>
<evidence type="ECO:0000313" key="2">
    <source>
        <dbReference type="EMBL" id="GAS98901.1"/>
    </source>
</evidence>
<dbReference type="AlphaFoldDB" id="A0A100WIG5"/>
<dbReference type="InterPro" id="IPR056037">
    <property type="entry name" value="DUF7620"/>
</dbReference>
<reference evidence="3" key="2">
    <citation type="submission" date="2016-02" db="EMBL/GenBank/DDBJ databases">
        <title>Draft genome sequence of five rapidly growing Mycobacterium species.</title>
        <authorList>
            <person name="Katahira K."/>
            <person name="Gotou Y."/>
            <person name="Iida K."/>
            <person name="Ogura Y."/>
            <person name="Hayashi T."/>
        </authorList>
    </citation>
    <scope>NUCLEOTIDE SEQUENCE [LARGE SCALE GENOMIC DNA]</scope>
    <source>
        <strain evidence="3">JCM15298</strain>
    </source>
</reference>
<dbReference type="RefSeq" id="WP_131805430.1">
    <property type="nucleotide sequence ID" value="NZ_BCSY01000112.1"/>
</dbReference>
<name>A0A100WIG5_MYCCR</name>
<comment type="caution">
    <text evidence="2">The sequence shown here is derived from an EMBL/GenBank/DDBJ whole genome shotgun (WGS) entry which is preliminary data.</text>
</comment>
<feature type="coiled-coil region" evidence="1">
    <location>
        <begin position="11"/>
        <end position="59"/>
    </location>
</feature>
<feature type="non-terminal residue" evidence="2">
    <location>
        <position position="66"/>
    </location>
</feature>
<reference evidence="3" key="1">
    <citation type="journal article" date="2016" name="Genome Announc.">
        <title>Draft Genome Sequences of Five Rapidly Growing Mycobacterium Species, M. thermoresistibile, M. fortuitum subsp. acetamidolyticum, M. canariasense, M. brisbanense, and M. novocastrense.</title>
        <authorList>
            <person name="Katahira K."/>
            <person name="Ogura Y."/>
            <person name="Gotoh Y."/>
            <person name="Hayashi T."/>
        </authorList>
    </citation>
    <scope>NUCLEOTIDE SEQUENCE [LARGE SCALE GENOMIC DNA]</scope>
    <source>
        <strain evidence="3">JCM15298</strain>
    </source>
</reference>
<dbReference type="Pfam" id="PF24596">
    <property type="entry name" value="DUF7620"/>
    <property type="match status" value="1"/>
</dbReference>
<proteinExistence type="predicted"/>
<dbReference type="Proteomes" id="UP000069443">
    <property type="component" value="Unassembled WGS sequence"/>
</dbReference>
<evidence type="ECO:0000313" key="3">
    <source>
        <dbReference type="Proteomes" id="UP000069443"/>
    </source>
</evidence>
<dbReference type="EMBL" id="BCSY01000112">
    <property type="protein sequence ID" value="GAS98901.1"/>
    <property type="molecule type" value="Genomic_DNA"/>
</dbReference>
<protein>
    <submittedName>
        <fullName evidence="2">Voltage-gated Ion Channel (VIC) superfamily</fullName>
    </submittedName>
</protein>
<keyword evidence="3" id="KW-1185">Reference proteome</keyword>
<evidence type="ECO:0000256" key="1">
    <source>
        <dbReference type="SAM" id="Coils"/>
    </source>
</evidence>
<gene>
    <name evidence="2" type="ORF">RMCC_5866</name>
</gene>
<keyword evidence="1" id="KW-0175">Coiled coil</keyword>
<organism evidence="2 3">
    <name type="scientific">Mycolicibacterium canariasense</name>
    <name type="common">Mycobacterium canariasense</name>
    <dbReference type="NCBI Taxonomy" id="228230"/>
    <lineage>
        <taxon>Bacteria</taxon>
        <taxon>Bacillati</taxon>
        <taxon>Actinomycetota</taxon>
        <taxon>Actinomycetes</taxon>
        <taxon>Mycobacteriales</taxon>
        <taxon>Mycobacteriaceae</taxon>
        <taxon>Mycolicibacterium</taxon>
    </lineage>
</organism>